<dbReference type="Pfam" id="PF00534">
    <property type="entry name" value="Glycos_transf_1"/>
    <property type="match status" value="1"/>
</dbReference>
<dbReference type="Pfam" id="PF13439">
    <property type="entry name" value="Glyco_transf_4"/>
    <property type="match status" value="1"/>
</dbReference>
<evidence type="ECO:0000259" key="3">
    <source>
        <dbReference type="Pfam" id="PF13439"/>
    </source>
</evidence>
<feature type="domain" description="Glycosyltransferase subfamily 4-like N-terminal" evidence="3">
    <location>
        <begin position="17"/>
        <end position="168"/>
    </location>
</feature>
<dbReference type="Gene3D" id="3.40.50.2000">
    <property type="entry name" value="Glycogen Phosphorylase B"/>
    <property type="match status" value="2"/>
</dbReference>
<name>A0ABX2AID6_9BACT</name>
<keyword evidence="1" id="KW-0808">Transferase</keyword>
<dbReference type="InterPro" id="IPR028098">
    <property type="entry name" value="Glyco_trans_4-like_N"/>
</dbReference>
<gene>
    <name evidence="4" type="ORF">HPS56_00085</name>
</gene>
<proteinExistence type="predicted"/>
<dbReference type="CDD" id="cd03809">
    <property type="entry name" value="GT4_MtfB-like"/>
    <property type="match status" value="1"/>
</dbReference>
<dbReference type="PANTHER" id="PTHR46401:SF2">
    <property type="entry name" value="GLYCOSYLTRANSFERASE WBBK-RELATED"/>
    <property type="match status" value="1"/>
</dbReference>
<dbReference type="SUPFAM" id="SSF53756">
    <property type="entry name" value="UDP-Glycosyltransferase/glycogen phosphorylase"/>
    <property type="match status" value="1"/>
</dbReference>
<feature type="domain" description="Glycosyl transferase family 1" evidence="2">
    <location>
        <begin position="183"/>
        <end position="327"/>
    </location>
</feature>
<comment type="caution">
    <text evidence="4">The sequence shown here is derived from an EMBL/GenBank/DDBJ whole genome shotgun (WGS) entry which is preliminary data.</text>
</comment>
<dbReference type="InterPro" id="IPR001296">
    <property type="entry name" value="Glyco_trans_1"/>
</dbReference>
<dbReference type="Proteomes" id="UP000714420">
    <property type="component" value="Unassembled WGS sequence"/>
</dbReference>
<reference evidence="4 5" key="1">
    <citation type="submission" date="2020-05" db="EMBL/GenBank/DDBJ databases">
        <title>Distinct polysaccharide utilization as determinants for interspecies competition between intestinal Prevotella spp.</title>
        <authorList>
            <person name="Galvez E.J.C."/>
            <person name="Iljazovic A."/>
            <person name="Strowig T."/>
        </authorList>
    </citation>
    <scope>NUCLEOTIDE SEQUENCE [LARGE SCALE GENOMIC DNA]</scope>
    <source>
        <strain evidence="4 5">PMUR</strain>
    </source>
</reference>
<dbReference type="PANTHER" id="PTHR46401">
    <property type="entry name" value="GLYCOSYLTRANSFERASE WBBK-RELATED"/>
    <property type="match status" value="1"/>
</dbReference>
<organism evidence="4 5">
    <name type="scientific">Xylanibacter muris</name>
    <dbReference type="NCBI Taxonomy" id="2736290"/>
    <lineage>
        <taxon>Bacteria</taxon>
        <taxon>Pseudomonadati</taxon>
        <taxon>Bacteroidota</taxon>
        <taxon>Bacteroidia</taxon>
        <taxon>Bacteroidales</taxon>
        <taxon>Prevotellaceae</taxon>
        <taxon>Xylanibacter</taxon>
    </lineage>
</organism>
<keyword evidence="5" id="KW-1185">Reference proteome</keyword>
<evidence type="ECO:0000313" key="4">
    <source>
        <dbReference type="EMBL" id="NPD90769.1"/>
    </source>
</evidence>
<evidence type="ECO:0000256" key="1">
    <source>
        <dbReference type="ARBA" id="ARBA00022679"/>
    </source>
</evidence>
<evidence type="ECO:0000313" key="5">
    <source>
        <dbReference type="Proteomes" id="UP000714420"/>
    </source>
</evidence>
<dbReference type="RefSeq" id="WP_172271951.1">
    <property type="nucleotide sequence ID" value="NZ_CASGMU010000015.1"/>
</dbReference>
<accession>A0ABX2AID6</accession>
<sequence>MEKIIFDNIIFYWQRSGGISVVWYELMKRFLENNDNVGFVDYDATSENKYYGKLNIPAARIVRYCQVKGLKLRRYLSVKVKSKTTFIFHSTYYRICRNRKAVNILTVHDFTYEYFRHGISKWVHCISKRYSIRKSDYVICISENTKKDLLKFIPQVDESKIRVIYNGVGKSFRMLDEELRYNDTDEKYLVFIGGRDKYKNFDIALETAKLVDMKLLIIGKRLSDKEIMLVNSYIGNNYSDLGFIDDEKLNQIYNKAFALIYPSSYEGFGIPVIEAQKAGCPVIAMNRSSIPEVIGNKDLLADTEDCCEFAEKVRLLFDSEYRERTIKDGLVNSQRFCWDKTYEEYKKLYLSILGAENVRNN</sequence>
<evidence type="ECO:0000259" key="2">
    <source>
        <dbReference type="Pfam" id="PF00534"/>
    </source>
</evidence>
<protein>
    <submittedName>
        <fullName evidence="4">Glycosyltransferase family 4 protein</fullName>
    </submittedName>
</protein>
<dbReference type="EMBL" id="JABKKF010000001">
    <property type="protein sequence ID" value="NPD90769.1"/>
    <property type="molecule type" value="Genomic_DNA"/>
</dbReference>